<dbReference type="Gene3D" id="2.40.160.60">
    <property type="entry name" value="Outer membrane protein transport protein (OMPP1/FadL/TodX)"/>
    <property type="match status" value="1"/>
</dbReference>
<evidence type="ECO:0000256" key="5">
    <source>
        <dbReference type="ARBA" id="ARBA00022729"/>
    </source>
</evidence>
<keyword evidence="6" id="KW-0472">Membrane</keyword>
<dbReference type="EMBL" id="CP033133">
    <property type="protein sequence ID" value="AYO55086.1"/>
    <property type="molecule type" value="Genomic_DNA"/>
</dbReference>
<dbReference type="RefSeq" id="WP_087552459.1">
    <property type="nucleotide sequence ID" value="NZ_CP033133.1"/>
</dbReference>
<keyword evidence="5 8" id="KW-0732">Signal</keyword>
<sequence>MNTITWGLALGTFVPILSSAAGIETSNQSIQSFLESDHYVELTYAQVHANVSGQLPQTEALKQQGVENFSTGNLINDQYFFNVAAKLQLTPQFSFGLIYDHPYGMDMDYQYQPQLQTGAPLLESGKLDFSSENISLLFGYQPSSQWNIYAGTAYQQFQGELEVMGENYSTLSGYHAKIKKSAGHGWLAGLSYQIPEYAFKTALTYRSKIEHKASITEDLYGQNLEFVPFAKTTINTPQSVNLDFQTGLSQHNYLYSTLRWVNWKDFKIQPTQFGTVIDYYVSLYPTTAKPFNLVEYKSDQWSAKLGLAHKFSEHWIGATEMLWDSGTDNPAGTLNPSNGYYGLGIGAVYKPDENYYLAYGINYIYFNKADLDSLNPFNSVTQNSTLSGVNNNYAFVHGIKFGYHF</sequence>
<gene>
    <name evidence="9" type="ORF">CDG68_16105</name>
</gene>
<dbReference type="AlphaFoldDB" id="A0A3G2T674"/>
<evidence type="ECO:0000256" key="7">
    <source>
        <dbReference type="ARBA" id="ARBA00023237"/>
    </source>
</evidence>
<keyword evidence="3" id="KW-1134">Transmembrane beta strand</keyword>
<evidence type="ECO:0000256" key="2">
    <source>
        <dbReference type="ARBA" id="ARBA00008163"/>
    </source>
</evidence>
<comment type="subcellular location">
    <subcellularLocation>
        <location evidence="1">Cell outer membrane</location>
        <topology evidence="1">Multi-pass membrane protein</topology>
    </subcellularLocation>
</comment>
<dbReference type="Proteomes" id="UP000279962">
    <property type="component" value="Chromosome"/>
</dbReference>
<protein>
    <submittedName>
        <fullName evidence="9">Transport of long-chain fatty acid</fullName>
    </submittedName>
</protein>
<evidence type="ECO:0000256" key="6">
    <source>
        <dbReference type="ARBA" id="ARBA00023136"/>
    </source>
</evidence>
<evidence type="ECO:0000256" key="3">
    <source>
        <dbReference type="ARBA" id="ARBA00022452"/>
    </source>
</evidence>
<keyword evidence="7" id="KW-0998">Cell outer membrane</keyword>
<evidence type="ECO:0000313" key="9">
    <source>
        <dbReference type="EMBL" id="AYO55086.1"/>
    </source>
</evidence>
<dbReference type="Pfam" id="PF03349">
    <property type="entry name" value="Toluene_X"/>
    <property type="match status" value="1"/>
</dbReference>
<comment type="similarity">
    <text evidence="2">Belongs to the OmpP1/FadL family.</text>
</comment>
<proteinExistence type="inferred from homology"/>
<dbReference type="SUPFAM" id="SSF56935">
    <property type="entry name" value="Porins"/>
    <property type="match status" value="1"/>
</dbReference>
<reference evidence="9 10" key="1">
    <citation type="submission" date="2018-10" db="EMBL/GenBank/DDBJ databases">
        <title>The complete genome of Acinetobacter wuhouensis strain WCHAW010062.</title>
        <authorList>
            <person name="Hu Y."/>
            <person name="Long H."/>
            <person name="Feng Y."/>
            <person name="Zong Z."/>
        </authorList>
    </citation>
    <scope>NUCLEOTIDE SEQUENCE [LARGE SCALE GENOMIC DNA]</scope>
    <source>
        <strain evidence="9 10">WCHAW010062</strain>
    </source>
</reference>
<feature type="chain" id="PRO_5018111646" evidence="8">
    <location>
        <begin position="21"/>
        <end position="405"/>
    </location>
</feature>
<dbReference type="GO" id="GO:0009279">
    <property type="term" value="C:cell outer membrane"/>
    <property type="evidence" value="ECO:0007669"/>
    <property type="project" value="UniProtKB-SubCell"/>
</dbReference>
<accession>A0A3G2T674</accession>
<keyword evidence="4" id="KW-0812">Transmembrane</keyword>
<dbReference type="InterPro" id="IPR005017">
    <property type="entry name" value="OMPP1/FadL/TodX"/>
</dbReference>
<evidence type="ECO:0000256" key="8">
    <source>
        <dbReference type="SAM" id="SignalP"/>
    </source>
</evidence>
<feature type="signal peptide" evidence="8">
    <location>
        <begin position="1"/>
        <end position="20"/>
    </location>
</feature>
<evidence type="ECO:0000313" key="10">
    <source>
        <dbReference type="Proteomes" id="UP000279962"/>
    </source>
</evidence>
<organism evidence="9 10">
    <name type="scientific">Acinetobacter wuhouensis</name>
    <dbReference type="NCBI Taxonomy" id="1879050"/>
    <lineage>
        <taxon>Bacteria</taxon>
        <taxon>Pseudomonadati</taxon>
        <taxon>Pseudomonadota</taxon>
        <taxon>Gammaproteobacteria</taxon>
        <taxon>Moraxellales</taxon>
        <taxon>Moraxellaceae</taxon>
        <taxon>Acinetobacter</taxon>
    </lineage>
</organism>
<name>A0A3G2T674_9GAMM</name>
<evidence type="ECO:0000256" key="1">
    <source>
        <dbReference type="ARBA" id="ARBA00004571"/>
    </source>
</evidence>
<evidence type="ECO:0000256" key="4">
    <source>
        <dbReference type="ARBA" id="ARBA00022692"/>
    </source>
</evidence>